<name>A0A7C9N7Q6_9BACT</name>
<protein>
    <recommendedName>
        <fullName evidence="2">Toxin</fullName>
    </recommendedName>
</protein>
<accession>A0A7C9N7Q6</accession>
<organism evidence="1">
    <name type="scientific">Muribaculaceae bacterium Z82</name>
    <dbReference type="NCBI Taxonomy" id="2304548"/>
    <lineage>
        <taxon>Bacteria</taxon>
        <taxon>Pseudomonadati</taxon>
        <taxon>Bacteroidota</taxon>
        <taxon>Bacteroidia</taxon>
        <taxon>Bacteroidales</taxon>
        <taxon>Muribaculaceae</taxon>
    </lineage>
</organism>
<evidence type="ECO:0000313" key="1">
    <source>
        <dbReference type="EMBL" id="NBI33465.1"/>
    </source>
</evidence>
<dbReference type="AlphaFoldDB" id="A0A7C9N7Q6"/>
<reference evidence="1" key="1">
    <citation type="submission" date="2018-08" db="EMBL/GenBank/DDBJ databases">
        <title>Murine metabolic-syndrome-specific gut microbial biobank.</title>
        <authorList>
            <person name="Liu C."/>
        </authorList>
    </citation>
    <scope>NUCLEOTIDE SEQUENCE [LARGE SCALE GENOMIC DNA]</scope>
    <source>
        <strain evidence="1">Z82</strain>
    </source>
</reference>
<evidence type="ECO:0008006" key="2">
    <source>
        <dbReference type="Google" id="ProtNLM"/>
    </source>
</evidence>
<gene>
    <name evidence="1" type="ORF">D1639_00125</name>
</gene>
<dbReference type="EMBL" id="QWKH01000001">
    <property type="protein sequence ID" value="NBI33465.1"/>
    <property type="molecule type" value="Genomic_DNA"/>
</dbReference>
<comment type="caution">
    <text evidence="1">The sequence shown here is derived from an EMBL/GenBank/DDBJ whole genome shotgun (WGS) entry which is preliminary data.</text>
</comment>
<sequence length="88" mass="9596">MASTGVHPRVCLRHPELSEDDVLAAWKGVIASSPRLQKDRDEYVAVGFDGNGRLLEMVAVRGANGHWLIYHAMTPPSARTLGELGMGR</sequence>
<proteinExistence type="predicted"/>